<name>A0A553PFN5_TIGCA</name>
<evidence type="ECO:0008006" key="4">
    <source>
        <dbReference type="Google" id="ProtNLM"/>
    </source>
</evidence>
<gene>
    <name evidence="2" type="ORF">TCAL_15987</name>
</gene>
<comment type="caution">
    <text evidence="2">The sequence shown here is derived from an EMBL/GenBank/DDBJ whole genome shotgun (WGS) entry which is preliminary data.</text>
</comment>
<dbReference type="EMBL" id="VCGU01000004">
    <property type="protein sequence ID" value="TRY76497.1"/>
    <property type="molecule type" value="Genomic_DNA"/>
</dbReference>
<keyword evidence="3" id="KW-1185">Reference proteome</keyword>
<evidence type="ECO:0000256" key="1">
    <source>
        <dbReference type="SAM" id="SignalP"/>
    </source>
</evidence>
<sequence>MKIRIIFHLMALLYVIMCQTLQLKAAQRSLALNTPDNNSKLQDNEDEAILRKVIKVPFRSHDTILADLSDVNVICLIFCLVTSMSLCTLGYHCIRIVNVLSRLNAKYKSVLMILFLVAIWPCEGSPSTAEIFKRVKVSHQNLCNDLDEERKTCETDLFAKSFETSPYSCEFLLQVLNCSRPWLRNFCVEDPRLSQIQQRTYLIFKMKDQYPEFESCVPSSEKEGCVANQVMVEARNGTKDPLTGIELKKNFTGLALACNDRVTRVADNLSLYLEHAW</sequence>
<accession>A0A553PFN5</accession>
<evidence type="ECO:0000313" key="2">
    <source>
        <dbReference type="EMBL" id="TRY76497.1"/>
    </source>
</evidence>
<dbReference type="AlphaFoldDB" id="A0A553PFN5"/>
<protein>
    <recommendedName>
        <fullName evidence="4">DUF19 domain-containing protein</fullName>
    </recommendedName>
</protein>
<feature type="signal peptide" evidence="1">
    <location>
        <begin position="1"/>
        <end position="18"/>
    </location>
</feature>
<reference evidence="2 3" key="1">
    <citation type="journal article" date="2018" name="Nat. Ecol. Evol.">
        <title>Genomic signatures of mitonuclear coevolution across populations of Tigriopus californicus.</title>
        <authorList>
            <person name="Barreto F.S."/>
            <person name="Watson E.T."/>
            <person name="Lima T.G."/>
            <person name="Willett C.S."/>
            <person name="Edmands S."/>
            <person name="Li W."/>
            <person name="Burton R.S."/>
        </authorList>
    </citation>
    <scope>NUCLEOTIDE SEQUENCE [LARGE SCALE GENOMIC DNA]</scope>
    <source>
        <strain evidence="2 3">San Diego</strain>
    </source>
</reference>
<evidence type="ECO:0000313" key="3">
    <source>
        <dbReference type="Proteomes" id="UP000318571"/>
    </source>
</evidence>
<dbReference type="Proteomes" id="UP000318571">
    <property type="component" value="Chromosome 5"/>
</dbReference>
<proteinExistence type="predicted"/>
<feature type="chain" id="PRO_5022240602" description="DUF19 domain-containing protein" evidence="1">
    <location>
        <begin position="19"/>
        <end position="277"/>
    </location>
</feature>
<keyword evidence="1" id="KW-0732">Signal</keyword>
<organism evidence="2 3">
    <name type="scientific">Tigriopus californicus</name>
    <name type="common">Marine copepod</name>
    <dbReference type="NCBI Taxonomy" id="6832"/>
    <lineage>
        <taxon>Eukaryota</taxon>
        <taxon>Metazoa</taxon>
        <taxon>Ecdysozoa</taxon>
        <taxon>Arthropoda</taxon>
        <taxon>Crustacea</taxon>
        <taxon>Multicrustacea</taxon>
        <taxon>Hexanauplia</taxon>
        <taxon>Copepoda</taxon>
        <taxon>Harpacticoida</taxon>
        <taxon>Harpacticidae</taxon>
        <taxon>Tigriopus</taxon>
    </lineage>
</organism>